<dbReference type="PANTHER" id="PTHR22618:SF2">
    <property type="entry name" value="PROTEIN O-MANNOSE KINASE"/>
    <property type="match status" value="1"/>
</dbReference>
<keyword evidence="11" id="KW-1133">Transmembrane helix</keyword>
<dbReference type="SUPFAM" id="SSF56112">
    <property type="entry name" value="Protein kinase-like (PK-like)"/>
    <property type="match status" value="1"/>
</dbReference>
<evidence type="ECO:0000256" key="5">
    <source>
        <dbReference type="ARBA" id="ARBA00022692"/>
    </source>
</evidence>
<comment type="subcellular location">
    <subcellularLocation>
        <location evidence="1">Endoplasmic reticulum membrane</location>
        <topology evidence="1">Single-pass type II membrane protein</topology>
    </subcellularLocation>
</comment>
<dbReference type="GO" id="GO:0005524">
    <property type="term" value="F:ATP binding"/>
    <property type="evidence" value="ECO:0007669"/>
    <property type="project" value="UniProtKB-KW"/>
</dbReference>
<keyword evidence="9" id="KW-0067">ATP-binding</keyword>
<dbReference type="InterPro" id="IPR000719">
    <property type="entry name" value="Prot_kinase_dom"/>
</dbReference>
<dbReference type="GO" id="GO:0004672">
    <property type="term" value="F:protein kinase activity"/>
    <property type="evidence" value="ECO:0007669"/>
    <property type="project" value="InterPro"/>
</dbReference>
<evidence type="ECO:0000313" key="18">
    <source>
        <dbReference type="EMBL" id="EEN52946.1"/>
    </source>
</evidence>
<protein>
    <recommendedName>
        <fullName evidence="3">Protein O-mannose kinase</fullName>
        <ecNumber evidence="2">2.7.1.183</ecNumber>
    </recommendedName>
    <alternativeName>
        <fullName evidence="16">Protein kinase-like protein SgK196</fullName>
    </alternativeName>
    <alternativeName>
        <fullName evidence="15">Sugen kinase 196</fullName>
    </alternativeName>
</protein>
<evidence type="ECO:0000256" key="3">
    <source>
        <dbReference type="ARBA" id="ARBA00015906"/>
    </source>
</evidence>
<evidence type="ECO:0000256" key="4">
    <source>
        <dbReference type="ARBA" id="ARBA00022679"/>
    </source>
</evidence>
<dbReference type="EC" id="2.7.1.183" evidence="2"/>
<proteinExistence type="predicted"/>
<name>C3Z3A2_BRAFL</name>
<gene>
    <name evidence="18" type="ORF">BRAFLDRAFT_215921</name>
</gene>
<dbReference type="PROSITE" id="PS50011">
    <property type="entry name" value="PROTEIN_KINASE_DOM"/>
    <property type="match status" value="1"/>
</dbReference>
<evidence type="ECO:0000256" key="11">
    <source>
        <dbReference type="ARBA" id="ARBA00022989"/>
    </source>
</evidence>
<dbReference type="InParanoid" id="C3Z3A2"/>
<keyword evidence="10" id="KW-0735">Signal-anchor</keyword>
<comment type="function">
    <text evidence="13">Protein O-mannose kinase that specifically mediates phosphorylation at the 6-position of an O-mannose of the trisaccharide (N-acetylgalactosamine (GalNAc)-beta-1,3-N-acetylglucosamine (GlcNAc)-beta-1,4-mannose) to generate phosphorylated O-mannosyl trisaccharide (N-acetylgalactosamine-beta-1,3-N-acetylglucosamine-beta-1,4-(phosphate-6-)mannose). Phosphorylated O-mannosyl trisaccharide is a carbohydrate structure present in alpha-dystroglycan (DAG1), which is required for binding laminin G-like domain-containing extracellular proteins with high affinity. Only shows kinase activity when the GalNAc-beta-3-GlcNAc-beta-terminus is linked to the 4-position of O-mannose, suggesting that this disaccharide serves as the substrate recognition motif.</text>
</comment>
<dbReference type="FunCoup" id="C3Z3A2">
    <property type="interactions" value="90"/>
</dbReference>
<dbReference type="AlphaFoldDB" id="C3Z3A2"/>
<dbReference type="EMBL" id="GG666576">
    <property type="protein sequence ID" value="EEN52946.1"/>
    <property type="molecule type" value="Genomic_DNA"/>
</dbReference>
<evidence type="ECO:0000256" key="14">
    <source>
        <dbReference type="ARBA" id="ARBA00029343"/>
    </source>
</evidence>
<sequence length="296" mass="34457">MGTVKLTERELCPPKSFRLVTMKECMPWLGCKEISNEVTVLGKIGEGNLKTVYLATWRDYTVAYSNLTNVRHFISSFQHDVEMLRKLQYSSHVVTLVGSCNTTFLTELHRLGSTNNIETIFKRRDFSKLNNVRTRFNLSLSFVEAIHFLHNSPIGTLVICDSQDLKKTLSQYLVTEDFNLVANDLDSLREVNSKEKLFIRCRQRQLRPGFVSPEELWPFENETFDGSRLPYYDEKTDIWKILNVVNYLLGNVNGSDVVRSHLFKVHQQCQDRDPKQRPNAKVVLDEYKRVRNLLFP</sequence>
<keyword evidence="8" id="KW-0256">Endoplasmic reticulum</keyword>
<dbReference type="InterPro" id="IPR022049">
    <property type="entry name" value="FAM69_kinase_dom"/>
</dbReference>
<accession>C3Z3A2</accession>
<evidence type="ECO:0000256" key="12">
    <source>
        <dbReference type="ARBA" id="ARBA00023136"/>
    </source>
</evidence>
<dbReference type="GO" id="GO:0006493">
    <property type="term" value="P:protein O-linked glycosylation"/>
    <property type="evidence" value="ECO:0007669"/>
    <property type="project" value="InterPro"/>
</dbReference>
<dbReference type="InterPro" id="IPR039318">
    <property type="entry name" value="POMK"/>
</dbReference>
<keyword evidence="12" id="KW-0472">Membrane</keyword>
<evidence type="ECO:0000256" key="2">
    <source>
        <dbReference type="ARBA" id="ARBA00011932"/>
    </source>
</evidence>
<evidence type="ECO:0000256" key="15">
    <source>
        <dbReference type="ARBA" id="ARBA00030304"/>
    </source>
</evidence>
<dbReference type="Pfam" id="PF12260">
    <property type="entry name" value="PIP49_C"/>
    <property type="match status" value="1"/>
</dbReference>
<keyword evidence="4" id="KW-0808">Transferase</keyword>
<dbReference type="GO" id="GO:0005789">
    <property type="term" value="C:endoplasmic reticulum membrane"/>
    <property type="evidence" value="ECO:0007669"/>
    <property type="project" value="UniProtKB-SubCell"/>
</dbReference>
<evidence type="ECO:0000256" key="6">
    <source>
        <dbReference type="ARBA" id="ARBA00022741"/>
    </source>
</evidence>
<evidence type="ECO:0000256" key="16">
    <source>
        <dbReference type="ARBA" id="ARBA00030430"/>
    </source>
</evidence>
<feature type="domain" description="Protein kinase" evidence="17">
    <location>
        <begin position="38"/>
        <end position="296"/>
    </location>
</feature>
<evidence type="ECO:0000256" key="1">
    <source>
        <dbReference type="ARBA" id="ARBA00004648"/>
    </source>
</evidence>
<evidence type="ECO:0000256" key="8">
    <source>
        <dbReference type="ARBA" id="ARBA00022824"/>
    </source>
</evidence>
<dbReference type="eggNOG" id="ENOG502QQQV">
    <property type="taxonomic scope" value="Eukaryota"/>
</dbReference>
<dbReference type="InterPro" id="IPR011009">
    <property type="entry name" value="Kinase-like_dom_sf"/>
</dbReference>
<dbReference type="FunFam" id="1.10.510.10:FF:000464">
    <property type="entry name" value="Protein O-mannose kinase"/>
    <property type="match status" value="1"/>
</dbReference>
<comment type="catalytic activity">
    <reaction evidence="14">
        <text>3-O-[beta-D-GalNAc-(1-&gt;3)-beta-D-GlcNAc-(1-&gt;4)-alpha-D-Man]-L-Thr-[protein] + ATP = 3-O-[beta-D-GalNAc-(1-&gt;3)-beta-D-GlcNAc-(1-&gt;4)-(O-6-P-alpha-D-Man)]-Thr-[protein] + ADP + H(+)</text>
        <dbReference type="Rhea" id="RHEA:52616"/>
        <dbReference type="Rhea" id="RHEA-COMP:13308"/>
        <dbReference type="Rhea" id="RHEA-COMP:13309"/>
        <dbReference type="ChEBI" id="CHEBI:15378"/>
        <dbReference type="ChEBI" id="CHEBI:30616"/>
        <dbReference type="ChEBI" id="CHEBI:136709"/>
        <dbReference type="ChEBI" id="CHEBI:136710"/>
        <dbReference type="ChEBI" id="CHEBI:456216"/>
        <dbReference type="EC" id="2.7.1.183"/>
    </reaction>
</comment>
<dbReference type="GO" id="GO:0019200">
    <property type="term" value="F:carbohydrate kinase activity"/>
    <property type="evidence" value="ECO:0007669"/>
    <property type="project" value="InterPro"/>
</dbReference>
<dbReference type="PANTHER" id="PTHR22618">
    <property type="entry name" value="PROTEIN O-MANNOSE KINASE"/>
    <property type="match status" value="1"/>
</dbReference>
<organism>
    <name type="scientific">Branchiostoma floridae</name>
    <name type="common">Florida lancelet</name>
    <name type="synonym">Amphioxus</name>
    <dbReference type="NCBI Taxonomy" id="7739"/>
    <lineage>
        <taxon>Eukaryota</taxon>
        <taxon>Metazoa</taxon>
        <taxon>Chordata</taxon>
        <taxon>Cephalochordata</taxon>
        <taxon>Leptocardii</taxon>
        <taxon>Amphioxiformes</taxon>
        <taxon>Branchiostomatidae</taxon>
        <taxon>Branchiostoma</taxon>
    </lineage>
</organism>
<evidence type="ECO:0000256" key="7">
    <source>
        <dbReference type="ARBA" id="ARBA00022777"/>
    </source>
</evidence>
<keyword evidence="6" id="KW-0547">Nucleotide-binding</keyword>
<keyword evidence="7" id="KW-0418">Kinase</keyword>
<evidence type="ECO:0000256" key="9">
    <source>
        <dbReference type="ARBA" id="ARBA00022840"/>
    </source>
</evidence>
<evidence type="ECO:0000256" key="10">
    <source>
        <dbReference type="ARBA" id="ARBA00022968"/>
    </source>
</evidence>
<evidence type="ECO:0000256" key="13">
    <source>
        <dbReference type="ARBA" id="ARBA00025665"/>
    </source>
</evidence>
<dbReference type="Gene3D" id="1.10.510.10">
    <property type="entry name" value="Transferase(Phosphotransferase) domain 1"/>
    <property type="match status" value="1"/>
</dbReference>
<reference evidence="18" key="1">
    <citation type="journal article" date="2008" name="Nature">
        <title>The amphioxus genome and the evolution of the chordate karyotype.</title>
        <authorList>
            <consortium name="US DOE Joint Genome Institute (JGI-PGF)"/>
            <person name="Putnam N.H."/>
            <person name="Butts T."/>
            <person name="Ferrier D.E.K."/>
            <person name="Furlong R.F."/>
            <person name="Hellsten U."/>
            <person name="Kawashima T."/>
            <person name="Robinson-Rechavi M."/>
            <person name="Shoguchi E."/>
            <person name="Terry A."/>
            <person name="Yu J.-K."/>
            <person name="Benito-Gutierrez E.L."/>
            <person name="Dubchak I."/>
            <person name="Garcia-Fernandez J."/>
            <person name="Gibson-Brown J.J."/>
            <person name="Grigoriev I.V."/>
            <person name="Horton A.C."/>
            <person name="de Jong P.J."/>
            <person name="Jurka J."/>
            <person name="Kapitonov V.V."/>
            <person name="Kohara Y."/>
            <person name="Kuroki Y."/>
            <person name="Lindquist E."/>
            <person name="Lucas S."/>
            <person name="Osoegawa K."/>
            <person name="Pennacchio L.A."/>
            <person name="Salamov A.A."/>
            <person name="Satou Y."/>
            <person name="Sauka-Spengler T."/>
            <person name="Schmutz J."/>
            <person name="Shin-I T."/>
            <person name="Toyoda A."/>
            <person name="Bronner-Fraser M."/>
            <person name="Fujiyama A."/>
            <person name="Holland L.Z."/>
            <person name="Holland P.W.H."/>
            <person name="Satoh N."/>
            <person name="Rokhsar D.S."/>
        </authorList>
    </citation>
    <scope>NUCLEOTIDE SEQUENCE [LARGE SCALE GENOMIC DNA]</scope>
    <source>
        <strain evidence="18">S238N-H82</strain>
        <tissue evidence="18">Testes</tissue>
    </source>
</reference>
<dbReference type="STRING" id="7739.C3Z3A2"/>
<evidence type="ECO:0000259" key="17">
    <source>
        <dbReference type="PROSITE" id="PS50011"/>
    </source>
</evidence>
<keyword evidence="5" id="KW-0812">Transmembrane</keyword>